<sequence>DKKGQVELGTGKDCIINIETFESKVLSRKPIDFANLETLSMVMLDYDFDREVFNMDEVFYAEDLKKNDYKVHFDKDKTKGQIMIIYLDIFGNEKREVKVLSDFKVERKK</sequence>
<comment type="caution">
    <text evidence="1">The sequence shown here is derived from an EMBL/GenBank/DDBJ whole genome shotgun (WGS) entry which is preliminary data.</text>
</comment>
<protein>
    <submittedName>
        <fullName evidence="1">Uncharacterized protein</fullName>
    </submittedName>
</protein>
<reference evidence="1" key="1">
    <citation type="journal article" date="2014" name="Front. Microbiol.">
        <title>High frequency of phylogenetically diverse reductive dehalogenase-homologous genes in deep subseafloor sedimentary metagenomes.</title>
        <authorList>
            <person name="Kawai M."/>
            <person name="Futagami T."/>
            <person name="Toyoda A."/>
            <person name="Takaki Y."/>
            <person name="Nishi S."/>
            <person name="Hori S."/>
            <person name="Arai W."/>
            <person name="Tsubouchi T."/>
            <person name="Morono Y."/>
            <person name="Uchiyama I."/>
            <person name="Ito T."/>
            <person name="Fujiyama A."/>
            <person name="Inagaki F."/>
            <person name="Takami H."/>
        </authorList>
    </citation>
    <scope>NUCLEOTIDE SEQUENCE</scope>
    <source>
        <strain evidence="1">Expedition CK06-06</strain>
    </source>
</reference>
<accession>X1I6A6</accession>
<dbReference type="EMBL" id="BARU01017681">
    <property type="protein sequence ID" value="GAH61629.1"/>
    <property type="molecule type" value="Genomic_DNA"/>
</dbReference>
<gene>
    <name evidence="1" type="ORF">S03H2_29307</name>
</gene>
<proteinExistence type="predicted"/>
<name>X1I6A6_9ZZZZ</name>
<feature type="non-terminal residue" evidence="1">
    <location>
        <position position="1"/>
    </location>
</feature>
<evidence type="ECO:0000313" key="1">
    <source>
        <dbReference type="EMBL" id="GAH61629.1"/>
    </source>
</evidence>
<dbReference type="AlphaFoldDB" id="X1I6A6"/>
<organism evidence="1">
    <name type="scientific">marine sediment metagenome</name>
    <dbReference type="NCBI Taxonomy" id="412755"/>
    <lineage>
        <taxon>unclassified sequences</taxon>
        <taxon>metagenomes</taxon>
        <taxon>ecological metagenomes</taxon>
    </lineage>
</organism>